<dbReference type="AlphaFoldDB" id="A0A7J5BCX6"/>
<dbReference type="EC" id="3.1.-.-" evidence="5"/>
<evidence type="ECO:0000256" key="3">
    <source>
        <dbReference type="ARBA" id="ARBA00022722"/>
    </source>
</evidence>
<evidence type="ECO:0000256" key="2">
    <source>
        <dbReference type="ARBA" id="ARBA00022517"/>
    </source>
</evidence>
<dbReference type="HAMAP" id="MF_00651">
    <property type="entry name" value="Nuclease_YqgF"/>
    <property type="match status" value="1"/>
</dbReference>
<dbReference type="GO" id="GO:0005829">
    <property type="term" value="C:cytosol"/>
    <property type="evidence" value="ECO:0007669"/>
    <property type="project" value="TreeGrafter"/>
</dbReference>
<evidence type="ECO:0000256" key="5">
    <source>
        <dbReference type="HAMAP-Rule" id="MF_00651"/>
    </source>
</evidence>
<dbReference type="SMART" id="SM00732">
    <property type="entry name" value="YqgFc"/>
    <property type="match status" value="1"/>
</dbReference>
<dbReference type="SUPFAM" id="SSF53098">
    <property type="entry name" value="Ribonuclease H-like"/>
    <property type="match status" value="1"/>
</dbReference>
<gene>
    <name evidence="7" type="primary">ruvX</name>
    <name evidence="7" type="ORF">F8O05_04560</name>
</gene>
<protein>
    <recommendedName>
        <fullName evidence="5">Putative pre-16S rRNA nuclease</fullName>
        <ecNumber evidence="5">3.1.-.-</ecNumber>
    </recommendedName>
</protein>
<accession>A0A7J5BCX6</accession>
<comment type="subcellular location">
    <subcellularLocation>
        <location evidence="5">Cytoplasm</location>
    </subcellularLocation>
</comment>
<reference evidence="7 8" key="1">
    <citation type="submission" date="2019-09" db="EMBL/GenBank/DDBJ databases">
        <title>Phylogeny of genus Pseudoclavibacter and closely related genus.</title>
        <authorList>
            <person name="Li Y."/>
        </authorList>
    </citation>
    <scope>NUCLEOTIDE SEQUENCE [LARGE SCALE GENOMIC DNA]</scope>
    <source>
        <strain evidence="7 8">KCTC 13959</strain>
    </source>
</reference>
<dbReference type="GO" id="GO:0004518">
    <property type="term" value="F:nuclease activity"/>
    <property type="evidence" value="ECO:0007669"/>
    <property type="project" value="UniProtKB-KW"/>
</dbReference>
<dbReference type="InterPro" id="IPR006641">
    <property type="entry name" value="YqgF/RNaseH-like_dom"/>
</dbReference>
<dbReference type="InterPro" id="IPR005227">
    <property type="entry name" value="YqgF"/>
</dbReference>
<keyword evidence="8" id="KW-1185">Reference proteome</keyword>
<dbReference type="Pfam" id="PF03652">
    <property type="entry name" value="RuvX"/>
    <property type="match status" value="1"/>
</dbReference>
<organism evidence="7 8">
    <name type="scientific">Gulosibacter chungangensis</name>
    <dbReference type="NCBI Taxonomy" id="979746"/>
    <lineage>
        <taxon>Bacteria</taxon>
        <taxon>Bacillati</taxon>
        <taxon>Actinomycetota</taxon>
        <taxon>Actinomycetes</taxon>
        <taxon>Micrococcales</taxon>
        <taxon>Microbacteriaceae</taxon>
        <taxon>Gulosibacter</taxon>
    </lineage>
</organism>
<evidence type="ECO:0000259" key="6">
    <source>
        <dbReference type="SMART" id="SM00732"/>
    </source>
</evidence>
<dbReference type="EMBL" id="WBKB01000002">
    <property type="protein sequence ID" value="KAB1644065.1"/>
    <property type="molecule type" value="Genomic_DNA"/>
</dbReference>
<evidence type="ECO:0000313" key="7">
    <source>
        <dbReference type="EMBL" id="KAB1644065.1"/>
    </source>
</evidence>
<keyword evidence="3 5" id="KW-0540">Nuclease</keyword>
<comment type="caution">
    <text evidence="7">The sequence shown here is derived from an EMBL/GenBank/DDBJ whole genome shotgun (WGS) entry which is preliminary data.</text>
</comment>
<dbReference type="RefSeq" id="WP_158051568.1">
    <property type="nucleotide sequence ID" value="NZ_WBKB01000002.1"/>
</dbReference>
<dbReference type="Gene3D" id="3.30.420.140">
    <property type="entry name" value="YqgF/RNase H-like domain"/>
    <property type="match status" value="1"/>
</dbReference>
<evidence type="ECO:0000256" key="4">
    <source>
        <dbReference type="ARBA" id="ARBA00022801"/>
    </source>
</evidence>
<sequence>MRRGVRFGVDVGKARIGIARSDPDGMLAVPLETVKRDLEGDSHLKRIAELVAEYEVIELVVGHPLNMRGESTPSTEDAVGVAQALAAIVEAPVRLLDERLTTVSAAKQFRAAGKQASRSRQVIDQAAAVVLLQDALDRERQHDQPPGIELPKL</sequence>
<evidence type="ECO:0000313" key="8">
    <source>
        <dbReference type="Proteomes" id="UP000433493"/>
    </source>
</evidence>
<dbReference type="NCBIfam" id="TIGR00250">
    <property type="entry name" value="RNAse_H_YqgF"/>
    <property type="match status" value="1"/>
</dbReference>
<feature type="domain" description="YqgF/RNase H-like" evidence="6">
    <location>
        <begin position="4"/>
        <end position="105"/>
    </location>
</feature>
<dbReference type="OrthoDB" id="9790539at2"/>
<dbReference type="InterPro" id="IPR037027">
    <property type="entry name" value="YqgF/RNaseH-like_dom_sf"/>
</dbReference>
<dbReference type="Proteomes" id="UP000433493">
    <property type="component" value="Unassembled WGS sequence"/>
</dbReference>
<comment type="function">
    <text evidence="5">Could be a nuclease involved in processing of the 5'-end of pre-16S rRNA.</text>
</comment>
<dbReference type="CDD" id="cd16964">
    <property type="entry name" value="YqgF"/>
    <property type="match status" value="1"/>
</dbReference>
<proteinExistence type="inferred from homology"/>
<dbReference type="PANTHER" id="PTHR33317:SF4">
    <property type="entry name" value="POLYNUCLEOTIDYL TRANSFERASE, RIBONUCLEASE H-LIKE SUPERFAMILY PROTEIN"/>
    <property type="match status" value="1"/>
</dbReference>
<comment type="similarity">
    <text evidence="5">Belongs to the YqgF HJR family.</text>
</comment>
<dbReference type="PANTHER" id="PTHR33317">
    <property type="entry name" value="POLYNUCLEOTIDYL TRANSFERASE, RIBONUCLEASE H-LIKE SUPERFAMILY PROTEIN"/>
    <property type="match status" value="1"/>
</dbReference>
<keyword evidence="1 5" id="KW-0963">Cytoplasm</keyword>
<evidence type="ECO:0000256" key="1">
    <source>
        <dbReference type="ARBA" id="ARBA00022490"/>
    </source>
</evidence>
<dbReference type="GO" id="GO:0000967">
    <property type="term" value="P:rRNA 5'-end processing"/>
    <property type="evidence" value="ECO:0007669"/>
    <property type="project" value="UniProtKB-UniRule"/>
</dbReference>
<name>A0A7J5BCX6_9MICO</name>
<dbReference type="GO" id="GO:0016788">
    <property type="term" value="F:hydrolase activity, acting on ester bonds"/>
    <property type="evidence" value="ECO:0007669"/>
    <property type="project" value="UniProtKB-UniRule"/>
</dbReference>
<keyword evidence="2 5" id="KW-0690">Ribosome biogenesis</keyword>
<dbReference type="InterPro" id="IPR012337">
    <property type="entry name" value="RNaseH-like_sf"/>
</dbReference>
<keyword evidence="4 5" id="KW-0378">Hydrolase</keyword>